<dbReference type="PANTHER" id="PTHR31257:SF2">
    <property type="entry name" value="RICIN B-LIKE LECTIN EULS3"/>
    <property type="match status" value="1"/>
</dbReference>
<accession>A0A4S8ISE1</accession>
<dbReference type="PANTHER" id="PTHR31257">
    <property type="entry name" value="RICIN B-LIKE LECTIN EULS3"/>
    <property type="match status" value="1"/>
</dbReference>
<dbReference type="InterPro" id="IPR040249">
    <property type="entry name" value="Ricin_B-like_lectin_EULS3-like"/>
</dbReference>
<sequence>MEFPFGHHGHHHHRREEDEDEEREEHRYPPPGHHHHRREEDEEREEHRYPPPGHHHDGGQSPPPSSFFSGGGGEEYGRPAYRPVQHVSHEGGPGPGFDQPNPCPPAPGYYGEGGGEHFHHHRPPRPRGIEGWAEEPSRPRQPTVRIFTKAEENYSLSIRDGKVILARNDPSDDYQHWIKDLRYSTKVKDEEGFPSFALINKVTGEALKHSIGATHPVRLVPYNPDYLDESVLWAESRDTGEGFRCIRMVNNIRLNFDAFHGDKDHGGVRDGTILVLWEWLKGDNQRWKIVPYYRYSVFYLNV</sequence>
<feature type="region of interest" description="Disordered" evidence="1">
    <location>
        <begin position="1"/>
        <end position="140"/>
    </location>
</feature>
<comment type="caution">
    <text evidence="2">The sequence shown here is derived from an EMBL/GenBank/DDBJ whole genome shotgun (WGS) entry which is preliminary data.</text>
</comment>
<protein>
    <recommendedName>
        <fullName evidence="4">PH domain-containing protein</fullName>
    </recommendedName>
</protein>
<dbReference type="InterPro" id="IPR035992">
    <property type="entry name" value="Ricin_B-like_lectins"/>
</dbReference>
<dbReference type="Proteomes" id="UP000317650">
    <property type="component" value="Chromosome 6"/>
</dbReference>
<dbReference type="STRING" id="52838.A0A4S8ISE1"/>
<evidence type="ECO:0000313" key="2">
    <source>
        <dbReference type="EMBL" id="THU51627.1"/>
    </source>
</evidence>
<evidence type="ECO:0000313" key="3">
    <source>
        <dbReference type="Proteomes" id="UP000317650"/>
    </source>
</evidence>
<dbReference type="SUPFAM" id="SSF50370">
    <property type="entry name" value="Ricin B-like lectins"/>
    <property type="match status" value="1"/>
</dbReference>
<feature type="compositionally biased region" description="Basic and acidic residues" evidence="1">
    <location>
        <begin position="45"/>
        <end position="58"/>
    </location>
</feature>
<dbReference type="CDD" id="cd23431">
    <property type="entry name" value="beta-trefoil_Ricin_AtEULS3-like"/>
    <property type="match status" value="1"/>
</dbReference>
<reference evidence="2 3" key="1">
    <citation type="journal article" date="2019" name="Nat. Plants">
        <title>Genome sequencing of Musa balbisiana reveals subgenome evolution and function divergence in polyploid bananas.</title>
        <authorList>
            <person name="Yao X."/>
        </authorList>
    </citation>
    <scope>NUCLEOTIDE SEQUENCE [LARGE SCALE GENOMIC DNA]</scope>
    <source>
        <strain evidence="3">cv. DH-PKW</strain>
        <tissue evidence="2">Leaves</tissue>
    </source>
</reference>
<name>A0A4S8ISE1_MUSBA</name>
<organism evidence="2 3">
    <name type="scientific">Musa balbisiana</name>
    <name type="common">Banana</name>
    <dbReference type="NCBI Taxonomy" id="52838"/>
    <lineage>
        <taxon>Eukaryota</taxon>
        <taxon>Viridiplantae</taxon>
        <taxon>Streptophyta</taxon>
        <taxon>Embryophyta</taxon>
        <taxon>Tracheophyta</taxon>
        <taxon>Spermatophyta</taxon>
        <taxon>Magnoliopsida</taxon>
        <taxon>Liliopsida</taxon>
        <taxon>Zingiberales</taxon>
        <taxon>Musaceae</taxon>
        <taxon>Musa</taxon>
    </lineage>
</organism>
<proteinExistence type="predicted"/>
<keyword evidence="3" id="KW-1185">Reference proteome</keyword>
<dbReference type="AlphaFoldDB" id="A0A4S8ISE1"/>
<dbReference type="EMBL" id="PYDT01000009">
    <property type="protein sequence ID" value="THU51627.1"/>
    <property type="molecule type" value="Genomic_DNA"/>
</dbReference>
<evidence type="ECO:0000256" key="1">
    <source>
        <dbReference type="SAM" id="MobiDB-lite"/>
    </source>
</evidence>
<evidence type="ECO:0008006" key="4">
    <source>
        <dbReference type="Google" id="ProtNLM"/>
    </source>
</evidence>
<dbReference type="Gene3D" id="2.80.10.50">
    <property type="match status" value="1"/>
</dbReference>
<gene>
    <name evidence="2" type="ORF">C4D60_Mb06t33010</name>
</gene>